<reference evidence="1 2" key="1">
    <citation type="submission" date="2018-09" db="EMBL/GenBank/DDBJ databases">
        <title>Draft genome sequence of Rhodopseudomonas palustris 2.1.18.</title>
        <authorList>
            <person name="Robertson S.L."/>
            <person name="Meyer T.E."/>
            <person name="Kyndt J.A."/>
        </authorList>
    </citation>
    <scope>NUCLEOTIDE SEQUENCE [LARGE SCALE GENOMIC DNA]</scope>
    <source>
        <strain evidence="1 2">2.1.18</strain>
    </source>
</reference>
<organism evidence="1 2">
    <name type="scientific">Rhodopseudomonas palustris</name>
    <dbReference type="NCBI Taxonomy" id="1076"/>
    <lineage>
        <taxon>Bacteria</taxon>
        <taxon>Pseudomonadati</taxon>
        <taxon>Pseudomonadota</taxon>
        <taxon>Alphaproteobacteria</taxon>
        <taxon>Hyphomicrobiales</taxon>
        <taxon>Nitrobacteraceae</taxon>
        <taxon>Rhodopseudomonas</taxon>
    </lineage>
</organism>
<accession>A0A418VCR9</accession>
<dbReference type="InterPro" id="IPR027417">
    <property type="entry name" value="P-loop_NTPase"/>
</dbReference>
<evidence type="ECO:0008006" key="3">
    <source>
        <dbReference type="Google" id="ProtNLM"/>
    </source>
</evidence>
<gene>
    <name evidence="1" type="ORF">D4Q52_13895</name>
</gene>
<dbReference type="PANTHER" id="PTHR39206">
    <property type="entry name" value="SLL8004 PROTEIN"/>
    <property type="match status" value="1"/>
</dbReference>
<dbReference type="OrthoDB" id="9791543at2"/>
<proteinExistence type="predicted"/>
<evidence type="ECO:0000313" key="1">
    <source>
        <dbReference type="EMBL" id="RJF73953.1"/>
    </source>
</evidence>
<dbReference type="AlphaFoldDB" id="A0A418VCR9"/>
<dbReference type="Proteomes" id="UP000285523">
    <property type="component" value="Unassembled WGS sequence"/>
</dbReference>
<dbReference type="Gene3D" id="3.40.50.300">
    <property type="entry name" value="P-loop containing nucleotide triphosphate hydrolases"/>
    <property type="match status" value="1"/>
</dbReference>
<dbReference type="SUPFAM" id="SSF52540">
    <property type="entry name" value="P-loop containing nucleoside triphosphate hydrolases"/>
    <property type="match status" value="1"/>
</dbReference>
<dbReference type="EMBL" id="QYYD01000013">
    <property type="protein sequence ID" value="RJF73953.1"/>
    <property type="molecule type" value="Genomic_DNA"/>
</dbReference>
<dbReference type="Pfam" id="PF13671">
    <property type="entry name" value="AAA_33"/>
    <property type="match status" value="1"/>
</dbReference>
<evidence type="ECO:0000313" key="2">
    <source>
        <dbReference type="Proteomes" id="UP000285523"/>
    </source>
</evidence>
<protein>
    <recommendedName>
        <fullName evidence="3">UDP-N-acetylglucosamine kinase</fullName>
    </recommendedName>
</protein>
<sequence length="233" mass="25060">MRVAPFMVVIAGPNGSGKSTLTDALIEAGIDLGIYINADAIATTLSLGEPERSAQAQAMADRERERRLASRIDFSFETVMSHPSKVELMARAVAAGYEVILYFVCTSRPEINVARVANRVAKGGHDVPVDRIVARYTRTLSLLARAASIAARTVLFDNSALFEVAKTSTTSTKTSIKRSGLSPVGEVRRSGNSYDVTLTSVTPDWMSTYLLSPLADLAREANGSLRVIGPLRV</sequence>
<comment type="caution">
    <text evidence="1">The sequence shown here is derived from an EMBL/GenBank/DDBJ whole genome shotgun (WGS) entry which is preliminary data.</text>
</comment>
<dbReference type="PANTHER" id="PTHR39206:SF1">
    <property type="entry name" value="SLL8004 PROTEIN"/>
    <property type="match status" value="1"/>
</dbReference>
<name>A0A418VCR9_RHOPL</name>